<organism evidence="2 3">
    <name type="scientific">Bodo saltans</name>
    <name type="common">Flagellated protozoan</name>
    <dbReference type="NCBI Taxonomy" id="75058"/>
    <lineage>
        <taxon>Eukaryota</taxon>
        <taxon>Discoba</taxon>
        <taxon>Euglenozoa</taxon>
        <taxon>Kinetoplastea</taxon>
        <taxon>Metakinetoplastina</taxon>
        <taxon>Eubodonida</taxon>
        <taxon>Bodonidae</taxon>
        <taxon>Bodo</taxon>
    </lineage>
</organism>
<proteinExistence type="predicted"/>
<evidence type="ECO:0000313" key="2">
    <source>
        <dbReference type="EMBL" id="CUI14204.1"/>
    </source>
</evidence>
<accession>A0A0S4KHY5</accession>
<name>A0A0S4KHY5_BODSA</name>
<feature type="compositionally biased region" description="Basic and acidic residues" evidence="1">
    <location>
        <begin position="88"/>
        <end position="98"/>
    </location>
</feature>
<dbReference type="VEuPathDB" id="TriTrypDB:BSAL_78330"/>
<evidence type="ECO:0000256" key="1">
    <source>
        <dbReference type="SAM" id="MobiDB-lite"/>
    </source>
</evidence>
<gene>
    <name evidence="2" type="ORF">BSAL_78330</name>
</gene>
<dbReference type="AlphaFoldDB" id="A0A0S4KHY5"/>
<keyword evidence="3" id="KW-1185">Reference proteome</keyword>
<sequence length="157" mass="18047">MNGGSTKALLKCEQQGRVEFRDDELFSREKITFLEQTARRVLVEASTDVTLQTPLGIKRVASQRAQDAQQLRTLKRSKSLVDEVRRRVEQSRSMETKQKSALQRQPSQYEGMMKAARTYQRVTQEIQALLGEEKAVRGKMITTQFEARKTLLSLSIR</sequence>
<feature type="region of interest" description="Disordered" evidence="1">
    <location>
        <begin position="88"/>
        <end position="107"/>
    </location>
</feature>
<dbReference type="Proteomes" id="UP000051952">
    <property type="component" value="Unassembled WGS sequence"/>
</dbReference>
<feature type="non-terminal residue" evidence="2">
    <location>
        <position position="157"/>
    </location>
</feature>
<evidence type="ECO:0000313" key="3">
    <source>
        <dbReference type="Proteomes" id="UP000051952"/>
    </source>
</evidence>
<dbReference type="EMBL" id="CYKH01000768">
    <property type="protein sequence ID" value="CUI14204.1"/>
    <property type="molecule type" value="Genomic_DNA"/>
</dbReference>
<protein>
    <submittedName>
        <fullName evidence="2">Uncharacterized protein</fullName>
    </submittedName>
</protein>
<reference evidence="3" key="1">
    <citation type="submission" date="2015-09" db="EMBL/GenBank/DDBJ databases">
        <authorList>
            <consortium name="Pathogen Informatics"/>
        </authorList>
    </citation>
    <scope>NUCLEOTIDE SEQUENCE [LARGE SCALE GENOMIC DNA]</scope>
    <source>
        <strain evidence="3">Lake Konstanz</strain>
    </source>
</reference>